<reference evidence="1 2" key="1">
    <citation type="submission" date="2021-06" db="EMBL/GenBank/DDBJ databases">
        <title>Caerostris extrusa draft genome.</title>
        <authorList>
            <person name="Kono N."/>
            <person name="Arakawa K."/>
        </authorList>
    </citation>
    <scope>NUCLEOTIDE SEQUENCE [LARGE SCALE GENOMIC DNA]</scope>
</reference>
<evidence type="ECO:0000313" key="1">
    <source>
        <dbReference type="EMBL" id="GIY54675.1"/>
    </source>
</evidence>
<sequence>MRRIFFVVNNTHSTAVKTELQGQVDGWNTHKNNTFRARRGKSVPQIHRVLRAKTSAFTVRRDNPVASPARRSAQVGRVTTLWLRAFFVPGIARRRQGGR</sequence>
<dbReference type="EMBL" id="BPLR01012541">
    <property type="protein sequence ID" value="GIY54675.1"/>
    <property type="molecule type" value="Genomic_DNA"/>
</dbReference>
<dbReference type="AlphaFoldDB" id="A0AAV4UAM6"/>
<proteinExistence type="predicted"/>
<accession>A0AAV4UAM6</accession>
<protein>
    <submittedName>
        <fullName evidence="1">Uncharacterized protein</fullName>
    </submittedName>
</protein>
<keyword evidence="2" id="KW-1185">Reference proteome</keyword>
<gene>
    <name evidence="1" type="ORF">CEXT_132351</name>
</gene>
<organism evidence="1 2">
    <name type="scientific">Caerostris extrusa</name>
    <name type="common">Bark spider</name>
    <name type="synonym">Caerostris bankana</name>
    <dbReference type="NCBI Taxonomy" id="172846"/>
    <lineage>
        <taxon>Eukaryota</taxon>
        <taxon>Metazoa</taxon>
        <taxon>Ecdysozoa</taxon>
        <taxon>Arthropoda</taxon>
        <taxon>Chelicerata</taxon>
        <taxon>Arachnida</taxon>
        <taxon>Araneae</taxon>
        <taxon>Araneomorphae</taxon>
        <taxon>Entelegynae</taxon>
        <taxon>Araneoidea</taxon>
        <taxon>Araneidae</taxon>
        <taxon>Caerostris</taxon>
    </lineage>
</organism>
<comment type="caution">
    <text evidence="1">The sequence shown here is derived from an EMBL/GenBank/DDBJ whole genome shotgun (WGS) entry which is preliminary data.</text>
</comment>
<name>A0AAV4UAM6_CAEEX</name>
<evidence type="ECO:0000313" key="2">
    <source>
        <dbReference type="Proteomes" id="UP001054945"/>
    </source>
</evidence>
<dbReference type="Proteomes" id="UP001054945">
    <property type="component" value="Unassembled WGS sequence"/>
</dbReference>